<name>A0A401SL21_CHIPU</name>
<reference evidence="5 6" key="1">
    <citation type="journal article" date="2018" name="Nat. Ecol. Evol.">
        <title>Shark genomes provide insights into elasmobranch evolution and the origin of vertebrates.</title>
        <authorList>
            <person name="Hara Y"/>
            <person name="Yamaguchi K"/>
            <person name="Onimaru K"/>
            <person name="Kadota M"/>
            <person name="Koyanagi M"/>
            <person name="Keeley SD"/>
            <person name="Tatsumi K"/>
            <person name="Tanaka K"/>
            <person name="Motone F"/>
            <person name="Kageyama Y"/>
            <person name="Nozu R"/>
            <person name="Adachi N"/>
            <person name="Nishimura O"/>
            <person name="Nakagawa R"/>
            <person name="Tanegashima C"/>
            <person name="Kiyatake I"/>
            <person name="Matsumoto R"/>
            <person name="Murakumo K"/>
            <person name="Nishida K"/>
            <person name="Terakita A"/>
            <person name="Kuratani S"/>
            <person name="Sato K"/>
            <person name="Hyodo S Kuraku.S."/>
        </authorList>
    </citation>
    <scope>NUCLEOTIDE SEQUENCE [LARGE SCALE GENOMIC DNA]</scope>
</reference>
<comment type="caution">
    <text evidence="5">The sequence shown here is derived from an EMBL/GenBank/DDBJ whole genome shotgun (WGS) entry which is preliminary data.</text>
</comment>
<keyword evidence="3" id="KW-0347">Helicase</keyword>
<dbReference type="EMBL" id="BEZZ01000341">
    <property type="protein sequence ID" value="GCC31097.1"/>
    <property type="molecule type" value="Genomic_DNA"/>
</dbReference>
<dbReference type="GO" id="GO:0006281">
    <property type="term" value="P:DNA repair"/>
    <property type="evidence" value="ECO:0007669"/>
    <property type="project" value="TreeGrafter"/>
</dbReference>
<evidence type="ECO:0000256" key="2">
    <source>
        <dbReference type="ARBA" id="ARBA00022801"/>
    </source>
</evidence>
<organism evidence="5 6">
    <name type="scientific">Chiloscyllium punctatum</name>
    <name type="common">Brownbanded bambooshark</name>
    <name type="synonym">Hemiscyllium punctatum</name>
    <dbReference type="NCBI Taxonomy" id="137246"/>
    <lineage>
        <taxon>Eukaryota</taxon>
        <taxon>Metazoa</taxon>
        <taxon>Chordata</taxon>
        <taxon>Craniata</taxon>
        <taxon>Vertebrata</taxon>
        <taxon>Chondrichthyes</taxon>
        <taxon>Elasmobranchii</taxon>
        <taxon>Galeomorphii</taxon>
        <taxon>Galeoidea</taxon>
        <taxon>Orectolobiformes</taxon>
        <taxon>Hemiscylliidae</taxon>
        <taxon>Chiloscyllium</taxon>
    </lineage>
</organism>
<dbReference type="Proteomes" id="UP000287033">
    <property type="component" value="Unassembled WGS sequence"/>
</dbReference>
<accession>A0A401SL21</accession>
<keyword evidence="2" id="KW-0378">Hydrolase</keyword>
<keyword evidence="4" id="KW-0067">ATP-binding</keyword>
<gene>
    <name evidence="5" type="ORF">chiPu_0009553</name>
</gene>
<keyword evidence="1" id="KW-0547">Nucleotide-binding</keyword>
<dbReference type="GO" id="GO:0031297">
    <property type="term" value="P:replication fork processing"/>
    <property type="evidence" value="ECO:0007669"/>
    <property type="project" value="TreeGrafter"/>
</dbReference>
<proteinExistence type="predicted"/>
<evidence type="ECO:0000313" key="6">
    <source>
        <dbReference type="Proteomes" id="UP000287033"/>
    </source>
</evidence>
<evidence type="ECO:0000256" key="3">
    <source>
        <dbReference type="ARBA" id="ARBA00022806"/>
    </source>
</evidence>
<dbReference type="GO" id="GO:0004520">
    <property type="term" value="F:DNA endonuclease activity"/>
    <property type="evidence" value="ECO:0007669"/>
    <property type="project" value="TreeGrafter"/>
</dbReference>
<sequence>MENLRQYSRYNELVVHSDESPSLKKCVDYCYFEEVMKKSQQLQQCSPSLLPENKCSEDEFDTLLSTLPEKLNQRLLPFQKEGIKFGIERNGRCMIADEVRKLIDL</sequence>
<evidence type="ECO:0000256" key="4">
    <source>
        <dbReference type="ARBA" id="ARBA00022840"/>
    </source>
</evidence>
<dbReference type="OrthoDB" id="2801544at2759"/>
<dbReference type="GO" id="GO:0016787">
    <property type="term" value="F:hydrolase activity"/>
    <property type="evidence" value="ECO:0007669"/>
    <property type="project" value="UniProtKB-KW"/>
</dbReference>
<keyword evidence="6" id="KW-1185">Reference proteome</keyword>
<dbReference type="STRING" id="137246.A0A401SL21"/>
<dbReference type="GO" id="GO:0005524">
    <property type="term" value="F:ATP binding"/>
    <property type="evidence" value="ECO:0007669"/>
    <property type="project" value="UniProtKB-KW"/>
</dbReference>
<evidence type="ECO:0000313" key="5">
    <source>
        <dbReference type="EMBL" id="GCC31097.1"/>
    </source>
</evidence>
<dbReference type="GO" id="GO:0043596">
    <property type="term" value="C:nuclear replication fork"/>
    <property type="evidence" value="ECO:0007669"/>
    <property type="project" value="TreeGrafter"/>
</dbReference>
<dbReference type="PANTHER" id="PTHR45766">
    <property type="entry name" value="DNA ANNEALING HELICASE AND ENDONUCLEASE ZRANB3 FAMILY MEMBER"/>
    <property type="match status" value="1"/>
</dbReference>
<dbReference type="GO" id="GO:0004386">
    <property type="term" value="F:helicase activity"/>
    <property type="evidence" value="ECO:0007669"/>
    <property type="project" value="UniProtKB-KW"/>
</dbReference>
<evidence type="ECO:0000256" key="1">
    <source>
        <dbReference type="ARBA" id="ARBA00022741"/>
    </source>
</evidence>
<dbReference type="AlphaFoldDB" id="A0A401SL21"/>
<protein>
    <submittedName>
        <fullName evidence="5">Uncharacterized protein</fullName>
    </submittedName>
</protein>
<dbReference type="PANTHER" id="PTHR45766:SF3">
    <property type="entry name" value="DNA ANNEALING HELICASE AND ENDONUCLEASE ZRANB3"/>
    <property type="match status" value="1"/>
</dbReference>